<dbReference type="AlphaFoldDB" id="A0A0K0CWF5"/>
<evidence type="ECO:0000313" key="1">
    <source>
        <dbReference type="Proteomes" id="UP000035642"/>
    </source>
</evidence>
<protein>
    <submittedName>
        <fullName evidence="2">MSP domain-containing protein</fullName>
    </submittedName>
</protein>
<name>A0A0K0CWF5_ANGCA</name>
<dbReference type="WBParaSite" id="ACAC_0000177001-mRNA-1">
    <property type="protein sequence ID" value="ACAC_0000177001-mRNA-1"/>
    <property type="gene ID" value="ACAC_0000177001"/>
</dbReference>
<evidence type="ECO:0000313" key="2">
    <source>
        <dbReference type="WBParaSite" id="ACAC_0000177001-mRNA-1"/>
    </source>
</evidence>
<dbReference type="Proteomes" id="UP000035642">
    <property type="component" value="Unassembled WGS sequence"/>
</dbReference>
<accession>A0A0K0CWF5</accession>
<reference evidence="1" key="1">
    <citation type="submission" date="2012-09" db="EMBL/GenBank/DDBJ databases">
        <authorList>
            <person name="Martin A.A."/>
        </authorList>
    </citation>
    <scope>NUCLEOTIDE SEQUENCE</scope>
</reference>
<keyword evidence="1" id="KW-1185">Reference proteome</keyword>
<organism evidence="1 2">
    <name type="scientific">Angiostrongylus cantonensis</name>
    <name type="common">Rat lungworm</name>
    <dbReference type="NCBI Taxonomy" id="6313"/>
    <lineage>
        <taxon>Eukaryota</taxon>
        <taxon>Metazoa</taxon>
        <taxon>Ecdysozoa</taxon>
        <taxon>Nematoda</taxon>
        <taxon>Chromadorea</taxon>
        <taxon>Rhabditida</taxon>
        <taxon>Rhabditina</taxon>
        <taxon>Rhabditomorpha</taxon>
        <taxon>Strongyloidea</taxon>
        <taxon>Metastrongylidae</taxon>
        <taxon>Angiostrongylus</taxon>
    </lineage>
</organism>
<sequence>MVQDPLAVRQFPQSTDYHLLTAWKNSQQNYTIDHGQPTIRAFVVKVEAVNAIKQRILKPKKVKGFSKEDFPERLFASDQIVNGLSANLY</sequence>
<proteinExistence type="predicted"/>
<reference evidence="2" key="2">
    <citation type="submission" date="2017-02" db="UniProtKB">
        <authorList>
            <consortium name="WormBaseParasite"/>
        </authorList>
    </citation>
    <scope>IDENTIFICATION</scope>
</reference>